<evidence type="ECO:0000256" key="3">
    <source>
        <dbReference type="ARBA" id="ARBA00023274"/>
    </source>
</evidence>
<evidence type="ECO:0000313" key="5">
    <source>
        <dbReference type="Proteomes" id="UP000824120"/>
    </source>
</evidence>
<dbReference type="InterPro" id="IPR036920">
    <property type="entry name" value="Ribosomal_uL16_sf"/>
</dbReference>
<name>A0A9J5YN59_SOLCO</name>
<dbReference type="Pfam" id="PF00252">
    <property type="entry name" value="Ribosomal_L16"/>
    <property type="match status" value="1"/>
</dbReference>
<reference evidence="4 5" key="1">
    <citation type="submission" date="2020-09" db="EMBL/GenBank/DDBJ databases">
        <title>De no assembly of potato wild relative species, Solanum commersonii.</title>
        <authorList>
            <person name="Cho K."/>
        </authorList>
    </citation>
    <scope>NUCLEOTIDE SEQUENCE [LARGE SCALE GENOMIC DNA]</scope>
    <source>
        <strain evidence="4">LZ3.2</strain>
        <tissue evidence="4">Leaf</tissue>
    </source>
</reference>
<sequence length="69" mass="8082">MGRGKGNPTSWIACVSRGQILFEMDGVNLSNAGQAAPCNIFQSLFDWLRWEKRFFTWRSRFLLSIMFKY</sequence>
<dbReference type="GO" id="GO:1990904">
    <property type="term" value="C:ribonucleoprotein complex"/>
    <property type="evidence" value="ECO:0007669"/>
    <property type="project" value="UniProtKB-KW"/>
</dbReference>
<comment type="caution">
    <text evidence="4">The sequence shown here is derived from an EMBL/GenBank/DDBJ whole genome shotgun (WGS) entry which is preliminary data.</text>
</comment>
<dbReference type="SUPFAM" id="SSF54686">
    <property type="entry name" value="Ribosomal protein L16p/L10e"/>
    <property type="match status" value="1"/>
</dbReference>
<dbReference type="GO" id="GO:0003735">
    <property type="term" value="F:structural constituent of ribosome"/>
    <property type="evidence" value="ECO:0007669"/>
    <property type="project" value="InterPro"/>
</dbReference>
<organism evidence="4 5">
    <name type="scientific">Solanum commersonii</name>
    <name type="common">Commerson's wild potato</name>
    <name type="synonym">Commerson's nightshade</name>
    <dbReference type="NCBI Taxonomy" id="4109"/>
    <lineage>
        <taxon>Eukaryota</taxon>
        <taxon>Viridiplantae</taxon>
        <taxon>Streptophyta</taxon>
        <taxon>Embryophyta</taxon>
        <taxon>Tracheophyta</taxon>
        <taxon>Spermatophyta</taxon>
        <taxon>Magnoliopsida</taxon>
        <taxon>eudicotyledons</taxon>
        <taxon>Gunneridae</taxon>
        <taxon>Pentapetalae</taxon>
        <taxon>asterids</taxon>
        <taxon>lamiids</taxon>
        <taxon>Solanales</taxon>
        <taxon>Solanaceae</taxon>
        <taxon>Solanoideae</taxon>
        <taxon>Solaneae</taxon>
        <taxon>Solanum</taxon>
    </lineage>
</organism>
<dbReference type="GO" id="GO:0005840">
    <property type="term" value="C:ribosome"/>
    <property type="evidence" value="ECO:0007669"/>
    <property type="project" value="UniProtKB-KW"/>
</dbReference>
<dbReference type="Proteomes" id="UP000824120">
    <property type="component" value="Chromosome 6"/>
</dbReference>
<dbReference type="EMBL" id="JACXVP010000006">
    <property type="protein sequence ID" value="KAG5602179.1"/>
    <property type="molecule type" value="Genomic_DNA"/>
</dbReference>
<evidence type="ECO:0000313" key="4">
    <source>
        <dbReference type="EMBL" id="KAG5602179.1"/>
    </source>
</evidence>
<keyword evidence="5" id="KW-1185">Reference proteome</keyword>
<keyword evidence="3" id="KW-0687">Ribonucleoprotein</keyword>
<dbReference type="OrthoDB" id="1850746at2759"/>
<dbReference type="InterPro" id="IPR047873">
    <property type="entry name" value="Ribosomal_uL16"/>
</dbReference>
<proteinExistence type="inferred from homology"/>
<dbReference type="Gene3D" id="3.90.1170.10">
    <property type="entry name" value="Ribosomal protein L10e/L16"/>
    <property type="match status" value="1"/>
</dbReference>
<accession>A0A9J5YN59</accession>
<dbReference type="GO" id="GO:0006412">
    <property type="term" value="P:translation"/>
    <property type="evidence" value="ECO:0007669"/>
    <property type="project" value="InterPro"/>
</dbReference>
<gene>
    <name evidence="4" type="ORF">H5410_033549</name>
</gene>
<keyword evidence="2" id="KW-0689">Ribosomal protein</keyword>
<evidence type="ECO:0000256" key="1">
    <source>
        <dbReference type="ARBA" id="ARBA00008931"/>
    </source>
</evidence>
<evidence type="ECO:0000256" key="2">
    <source>
        <dbReference type="ARBA" id="ARBA00022980"/>
    </source>
</evidence>
<evidence type="ECO:0008006" key="6">
    <source>
        <dbReference type="Google" id="ProtNLM"/>
    </source>
</evidence>
<dbReference type="AlphaFoldDB" id="A0A9J5YN59"/>
<protein>
    <recommendedName>
        <fullName evidence="6">Ribosomal protein L10e/L16 domain-containing protein</fullName>
    </recommendedName>
</protein>
<comment type="similarity">
    <text evidence="1">Belongs to the universal ribosomal protein uL16 family.</text>
</comment>